<evidence type="ECO:0000256" key="5">
    <source>
        <dbReference type="SAM" id="SignalP"/>
    </source>
</evidence>
<evidence type="ECO:0000313" key="8">
    <source>
        <dbReference type="Proteomes" id="UP000646579"/>
    </source>
</evidence>
<protein>
    <submittedName>
        <fullName evidence="7">Endoglucanase</fullName>
    </submittedName>
</protein>
<dbReference type="PANTHER" id="PTHR31297:SF17">
    <property type="entry name" value="ENDOGLUCANASE"/>
    <property type="match status" value="1"/>
</dbReference>
<dbReference type="Proteomes" id="UP000646579">
    <property type="component" value="Unassembled WGS sequence"/>
</dbReference>
<name>A0A918VNB9_9HYPH</name>
<dbReference type="GO" id="GO:0009251">
    <property type="term" value="P:glucan catabolic process"/>
    <property type="evidence" value="ECO:0007669"/>
    <property type="project" value="TreeGrafter"/>
</dbReference>
<reference evidence="7" key="2">
    <citation type="submission" date="2020-09" db="EMBL/GenBank/DDBJ databases">
        <authorList>
            <person name="Sun Q."/>
            <person name="Kim S."/>
        </authorList>
    </citation>
    <scope>NUCLEOTIDE SEQUENCE</scope>
    <source>
        <strain evidence="7">KCTC 32437</strain>
    </source>
</reference>
<dbReference type="EMBL" id="BMZE01000001">
    <property type="protein sequence ID" value="GHA12205.1"/>
    <property type="molecule type" value="Genomic_DNA"/>
</dbReference>
<dbReference type="InterPro" id="IPR050386">
    <property type="entry name" value="Glycosyl_hydrolase_5"/>
</dbReference>
<evidence type="ECO:0000256" key="2">
    <source>
        <dbReference type="ARBA" id="ARBA00022801"/>
    </source>
</evidence>
<dbReference type="SUPFAM" id="SSF51445">
    <property type="entry name" value="(Trans)glycosidases"/>
    <property type="match status" value="1"/>
</dbReference>
<accession>A0A918VNB9</accession>
<comment type="caution">
    <text evidence="7">The sequence shown here is derived from an EMBL/GenBank/DDBJ whole genome shotgun (WGS) entry which is preliminary data.</text>
</comment>
<gene>
    <name evidence="7" type="ORF">GCM10007989_03300</name>
</gene>
<reference evidence="7" key="1">
    <citation type="journal article" date="2014" name="Int. J. Syst. Evol. Microbiol.">
        <title>Complete genome sequence of Corynebacterium casei LMG S-19264T (=DSM 44701T), isolated from a smear-ripened cheese.</title>
        <authorList>
            <consortium name="US DOE Joint Genome Institute (JGI-PGF)"/>
            <person name="Walter F."/>
            <person name="Albersmeier A."/>
            <person name="Kalinowski J."/>
            <person name="Ruckert C."/>
        </authorList>
    </citation>
    <scope>NUCLEOTIDE SEQUENCE</scope>
    <source>
        <strain evidence="7">KCTC 32437</strain>
    </source>
</reference>
<dbReference type="InterPro" id="IPR001547">
    <property type="entry name" value="Glyco_hydro_5"/>
</dbReference>
<dbReference type="Pfam" id="PF00150">
    <property type="entry name" value="Cellulase"/>
    <property type="match status" value="1"/>
</dbReference>
<keyword evidence="2 4" id="KW-0378">Hydrolase</keyword>
<keyword evidence="1 5" id="KW-0732">Signal</keyword>
<feature type="signal peptide" evidence="5">
    <location>
        <begin position="1"/>
        <end position="24"/>
    </location>
</feature>
<dbReference type="InterPro" id="IPR017853">
    <property type="entry name" value="GH"/>
</dbReference>
<evidence type="ECO:0000256" key="1">
    <source>
        <dbReference type="ARBA" id="ARBA00022729"/>
    </source>
</evidence>
<keyword evidence="3 4" id="KW-0326">Glycosidase</keyword>
<dbReference type="GO" id="GO:0005576">
    <property type="term" value="C:extracellular region"/>
    <property type="evidence" value="ECO:0007669"/>
    <property type="project" value="TreeGrafter"/>
</dbReference>
<dbReference type="GO" id="GO:0009986">
    <property type="term" value="C:cell surface"/>
    <property type="evidence" value="ECO:0007669"/>
    <property type="project" value="TreeGrafter"/>
</dbReference>
<evidence type="ECO:0000256" key="3">
    <source>
        <dbReference type="ARBA" id="ARBA00023295"/>
    </source>
</evidence>
<comment type="similarity">
    <text evidence="4">Belongs to the glycosyl hydrolase 5 (cellulase A) family.</text>
</comment>
<organism evidence="7 8">
    <name type="scientific">Devosia pacifica</name>
    <dbReference type="NCBI Taxonomy" id="1335967"/>
    <lineage>
        <taxon>Bacteria</taxon>
        <taxon>Pseudomonadati</taxon>
        <taxon>Pseudomonadota</taxon>
        <taxon>Alphaproteobacteria</taxon>
        <taxon>Hyphomicrobiales</taxon>
        <taxon>Devosiaceae</taxon>
        <taxon>Devosia</taxon>
    </lineage>
</organism>
<dbReference type="GO" id="GO:0008422">
    <property type="term" value="F:beta-glucosidase activity"/>
    <property type="evidence" value="ECO:0007669"/>
    <property type="project" value="TreeGrafter"/>
</dbReference>
<evidence type="ECO:0000259" key="6">
    <source>
        <dbReference type="Pfam" id="PF00150"/>
    </source>
</evidence>
<evidence type="ECO:0000313" key="7">
    <source>
        <dbReference type="EMBL" id="GHA12205.1"/>
    </source>
</evidence>
<evidence type="ECO:0000256" key="4">
    <source>
        <dbReference type="RuleBase" id="RU361153"/>
    </source>
</evidence>
<proteinExistence type="inferred from homology"/>
<sequence>MLLSRRAVTAGLLASSLLPALPLAADTQRMPTRGFAIPGWISADPLPPSNETLMALRHKGFETVRLPIDFRDIGSDPLEPIEIALRMLSKAGFRTILDVHMGDASANEITSAWQSLAPLLADTDPDTVFAELLNEPQFETSDWLSLRASIAAIVRHRAPKHVLLWGPARVQGIWELEHEPPLDDDNSIAVVHYYWPMGFTHQCETWMRSAYSRFQDLPFPARYSDRPVQALANTLEPSGRSILETEFKTNWTTAAIAEHFATAAAWSRRHGIPLMLGEFGAARFCADAQSRATWTRAVREAAEFNGIGWVYWEVDRGFGFVTDRARHNSFDEGVIDALLS</sequence>
<feature type="chain" id="PRO_5038094069" evidence="5">
    <location>
        <begin position="25"/>
        <end position="340"/>
    </location>
</feature>
<feature type="domain" description="Glycoside hydrolase family 5" evidence="6">
    <location>
        <begin position="27"/>
        <end position="314"/>
    </location>
</feature>
<dbReference type="PANTHER" id="PTHR31297">
    <property type="entry name" value="GLUCAN ENDO-1,6-BETA-GLUCOSIDASE B"/>
    <property type="match status" value="1"/>
</dbReference>
<dbReference type="AlphaFoldDB" id="A0A918VNB9"/>
<dbReference type="Gene3D" id="3.20.20.80">
    <property type="entry name" value="Glycosidases"/>
    <property type="match status" value="1"/>
</dbReference>
<keyword evidence="8" id="KW-1185">Reference proteome</keyword>